<dbReference type="RefSeq" id="WP_141483809.1">
    <property type="nucleotide sequence ID" value="NZ_SMDN01000004.1"/>
</dbReference>
<keyword evidence="3" id="KW-1185">Reference proteome</keyword>
<dbReference type="Proteomes" id="UP000320801">
    <property type="component" value="Unassembled WGS sequence"/>
</dbReference>
<keyword evidence="1" id="KW-0812">Transmembrane</keyword>
<dbReference type="EMBL" id="SMDN01000004">
    <property type="protein sequence ID" value="TQC53954.1"/>
    <property type="molecule type" value="Genomic_DNA"/>
</dbReference>
<keyword evidence="1" id="KW-1133">Transmembrane helix</keyword>
<keyword evidence="1" id="KW-0472">Membrane</keyword>
<organism evidence="2 3">
    <name type="scientific">Mycoplasmopsis mucosicanis</name>
    <dbReference type="NCBI Taxonomy" id="458208"/>
    <lineage>
        <taxon>Bacteria</taxon>
        <taxon>Bacillati</taxon>
        <taxon>Mycoplasmatota</taxon>
        <taxon>Mycoplasmoidales</taxon>
        <taxon>Metamycoplasmataceae</taxon>
        <taxon>Mycoplasmopsis</taxon>
    </lineage>
</organism>
<feature type="transmembrane region" description="Helical" evidence="1">
    <location>
        <begin position="92"/>
        <end position="109"/>
    </location>
</feature>
<feature type="transmembrane region" description="Helical" evidence="1">
    <location>
        <begin position="129"/>
        <end position="146"/>
    </location>
</feature>
<feature type="transmembrane region" description="Helical" evidence="1">
    <location>
        <begin position="158"/>
        <end position="176"/>
    </location>
</feature>
<dbReference type="AlphaFoldDB" id="A0A507SUT6"/>
<comment type="caution">
    <text evidence="2">The sequence shown here is derived from an EMBL/GenBank/DDBJ whole genome shotgun (WGS) entry which is preliminary data.</text>
</comment>
<proteinExistence type="predicted"/>
<evidence type="ECO:0000313" key="3">
    <source>
        <dbReference type="Proteomes" id="UP000320801"/>
    </source>
</evidence>
<feature type="transmembrane region" description="Helical" evidence="1">
    <location>
        <begin position="62"/>
        <end position="83"/>
    </location>
</feature>
<dbReference type="NCBIfam" id="NF046009">
    <property type="entry name" value="MAGa3780_fam"/>
    <property type="match status" value="1"/>
</dbReference>
<evidence type="ECO:0000256" key="1">
    <source>
        <dbReference type="SAM" id="Phobius"/>
    </source>
</evidence>
<sequence>MKTKNNSILINKWQVVFLIFGLIVLLTSLSFVIADVIQYDANDEIQNGIPTIYAAFKQAGTIFYFTYLSNFFLGVMLVIVAFIPNSIKLKRVFFVSVALITVTFIIYWALLSWNKKTWETVYSGTRSTITHALNPILGFIALFLVRKTFSLDSKVDRLAISIVIIYFVFTFVLFFASRGKYTSDNQTGVVVYSFLNFNKPLFYPGGKLGTIIILDIVIFLLGFLIPWSLCVFWRSVYKIPYTGLLKQYCAKRKKMQKKDN</sequence>
<feature type="transmembrane region" description="Helical" evidence="1">
    <location>
        <begin position="208"/>
        <end position="233"/>
    </location>
</feature>
<name>A0A507SUT6_9BACT</name>
<accession>A0A507SUT6</accession>
<dbReference type="OrthoDB" id="400065at2"/>
<protein>
    <submittedName>
        <fullName evidence="2">Uncharacterized protein</fullName>
    </submittedName>
</protein>
<gene>
    <name evidence="2" type="ORF">E1I18_01315</name>
</gene>
<reference evidence="2 3" key="1">
    <citation type="submission" date="2019-03" db="EMBL/GenBank/DDBJ databases">
        <title>Characterization of a novel Mycoplasma cynos real-time PCR assay.</title>
        <authorList>
            <person name="Tallmadge R.L."/>
            <person name="Mitchell P.K."/>
            <person name="Goodman L."/>
        </authorList>
    </citation>
    <scope>NUCLEOTIDE SEQUENCE [LARGE SCALE GENOMIC DNA]</scope>
    <source>
        <strain evidence="2 3">1642</strain>
    </source>
</reference>
<evidence type="ECO:0000313" key="2">
    <source>
        <dbReference type="EMBL" id="TQC53954.1"/>
    </source>
</evidence>